<dbReference type="AlphaFoldDB" id="A0A0M8MDF1"/>
<protein>
    <submittedName>
        <fullName evidence="1">Uncharacterized protein</fullName>
    </submittedName>
</protein>
<sequence length="152" mass="17002">MKKLLFVILIPALFSCKEMPKQPKHPVVEEVAEEPTLAVTTFPLADVPEDMIGCTTGLFLSQHDKTKNNFVFINDFEENAIVGINGKQVKFKLEESPEGSHTYIYGAEGYKLTIKITKEVQSGYENADVEAEFLLQRGSSILRKTLVGYRGC</sequence>
<dbReference type="Proteomes" id="UP000037755">
    <property type="component" value="Unassembled WGS sequence"/>
</dbReference>
<evidence type="ECO:0000313" key="1">
    <source>
        <dbReference type="EMBL" id="KOS06504.1"/>
    </source>
</evidence>
<evidence type="ECO:0000313" key="2">
    <source>
        <dbReference type="Proteomes" id="UP000037755"/>
    </source>
</evidence>
<accession>A0A0M8MDF1</accession>
<name>A0A0M8MDF1_9FLAO</name>
<dbReference type="PROSITE" id="PS51257">
    <property type="entry name" value="PROKAR_LIPOPROTEIN"/>
    <property type="match status" value="1"/>
</dbReference>
<gene>
    <name evidence="1" type="ORF">AM493_11005</name>
</gene>
<dbReference type="EMBL" id="LIYD01000005">
    <property type="protein sequence ID" value="KOS06504.1"/>
    <property type="molecule type" value="Genomic_DNA"/>
</dbReference>
<dbReference type="RefSeq" id="WP_054408078.1">
    <property type="nucleotide sequence ID" value="NZ_FOYA01000001.1"/>
</dbReference>
<organism evidence="1 2">
    <name type="scientific">Flavobacterium akiainvivens</name>
    <dbReference type="NCBI Taxonomy" id="1202724"/>
    <lineage>
        <taxon>Bacteria</taxon>
        <taxon>Pseudomonadati</taxon>
        <taxon>Bacteroidota</taxon>
        <taxon>Flavobacteriia</taxon>
        <taxon>Flavobacteriales</taxon>
        <taxon>Flavobacteriaceae</taxon>
        <taxon>Flavobacterium</taxon>
    </lineage>
</organism>
<dbReference type="PATRIC" id="fig|1202724.3.peg.2286"/>
<proteinExistence type="predicted"/>
<reference evidence="1 2" key="1">
    <citation type="submission" date="2015-08" db="EMBL/GenBank/DDBJ databases">
        <title>Whole genome sequence of Flavobacterium akiainvivens IK-1T, from decaying Wikstroemia oahuensis, an endemic Hawaiian shrub.</title>
        <authorList>
            <person name="Wan X."/>
            <person name="Hou S."/>
            <person name="Saito J."/>
            <person name="Donachie S."/>
        </authorList>
    </citation>
    <scope>NUCLEOTIDE SEQUENCE [LARGE SCALE GENOMIC DNA]</scope>
    <source>
        <strain evidence="1 2">IK-1</strain>
    </source>
</reference>
<comment type="caution">
    <text evidence="1">The sequence shown here is derived from an EMBL/GenBank/DDBJ whole genome shotgun (WGS) entry which is preliminary data.</text>
</comment>
<keyword evidence="2" id="KW-1185">Reference proteome</keyword>